<dbReference type="PANTHER" id="PTHR31286">
    <property type="entry name" value="GLYCINE-RICH CELL WALL STRUCTURAL PROTEIN 1.8-LIKE"/>
    <property type="match status" value="1"/>
</dbReference>
<gene>
    <name evidence="3" type="ORF">Tco_0705271</name>
</gene>
<name>A0ABQ4Y619_9ASTR</name>
<reference evidence="3" key="2">
    <citation type="submission" date="2022-01" db="EMBL/GenBank/DDBJ databases">
        <authorList>
            <person name="Yamashiro T."/>
            <person name="Shiraishi A."/>
            <person name="Satake H."/>
            <person name="Nakayama K."/>
        </authorList>
    </citation>
    <scope>NUCLEOTIDE SEQUENCE</scope>
</reference>
<organism evidence="3 4">
    <name type="scientific">Tanacetum coccineum</name>
    <dbReference type="NCBI Taxonomy" id="301880"/>
    <lineage>
        <taxon>Eukaryota</taxon>
        <taxon>Viridiplantae</taxon>
        <taxon>Streptophyta</taxon>
        <taxon>Embryophyta</taxon>
        <taxon>Tracheophyta</taxon>
        <taxon>Spermatophyta</taxon>
        <taxon>Magnoliopsida</taxon>
        <taxon>eudicotyledons</taxon>
        <taxon>Gunneridae</taxon>
        <taxon>Pentapetalae</taxon>
        <taxon>asterids</taxon>
        <taxon>campanulids</taxon>
        <taxon>Asterales</taxon>
        <taxon>Asteraceae</taxon>
        <taxon>Asteroideae</taxon>
        <taxon>Anthemideae</taxon>
        <taxon>Anthemidinae</taxon>
        <taxon>Tanacetum</taxon>
    </lineage>
</organism>
<comment type="caution">
    <text evidence="3">The sequence shown here is derived from an EMBL/GenBank/DDBJ whole genome shotgun (WGS) entry which is preliminary data.</text>
</comment>
<evidence type="ECO:0000313" key="3">
    <source>
        <dbReference type="EMBL" id="GJS72430.1"/>
    </source>
</evidence>
<feature type="compositionally biased region" description="Polar residues" evidence="1">
    <location>
        <begin position="562"/>
        <end position="574"/>
    </location>
</feature>
<dbReference type="EMBL" id="BQNB010010078">
    <property type="protein sequence ID" value="GJS72430.1"/>
    <property type="molecule type" value="Genomic_DNA"/>
</dbReference>
<dbReference type="InterPro" id="IPR040256">
    <property type="entry name" value="At4g02000-like"/>
</dbReference>
<evidence type="ECO:0000256" key="1">
    <source>
        <dbReference type="SAM" id="MobiDB-lite"/>
    </source>
</evidence>
<dbReference type="Pfam" id="PF14111">
    <property type="entry name" value="DUF4283"/>
    <property type="match status" value="1"/>
</dbReference>
<dbReference type="PANTHER" id="PTHR31286:SF99">
    <property type="entry name" value="DUF4283 DOMAIN-CONTAINING PROTEIN"/>
    <property type="match status" value="1"/>
</dbReference>
<keyword evidence="4" id="KW-1185">Reference proteome</keyword>
<proteinExistence type="predicted"/>
<accession>A0ABQ4Y619</accession>
<feature type="region of interest" description="Disordered" evidence="1">
    <location>
        <begin position="594"/>
        <end position="619"/>
    </location>
</feature>
<dbReference type="Proteomes" id="UP001151760">
    <property type="component" value="Unassembled WGS sequence"/>
</dbReference>
<reference evidence="3" key="1">
    <citation type="journal article" date="2022" name="Int. J. Mol. Sci.">
        <title>Draft Genome of Tanacetum Coccineum: Genomic Comparison of Closely Related Tanacetum-Family Plants.</title>
        <authorList>
            <person name="Yamashiro T."/>
            <person name="Shiraishi A."/>
            <person name="Nakayama K."/>
            <person name="Satake H."/>
        </authorList>
    </citation>
    <scope>NUCLEOTIDE SEQUENCE</scope>
</reference>
<evidence type="ECO:0000259" key="2">
    <source>
        <dbReference type="Pfam" id="PF14111"/>
    </source>
</evidence>
<feature type="compositionally biased region" description="Polar residues" evidence="1">
    <location>
        <begin position="602"/>
        <end position="611"/>
    </location>
</feature>
<sequence length="619" mass="71068">MAQLRVPLLFDDIDDVILWRDRDGVLRPFSVACAWDTIRTRADIKLKTQDRLRQWDVSPSIDLNLLRCPMCDLIPDSHDHLFFECAFSSHVWSKVHVLCGMDSIPPWLIDVTNFINHISKGKTAVSILSRLVLAITSYYIWLERNGRLFKKKNSSPDQIGEVIISMVRMKLVTFKFKKMSTWSPLLLDQWKIPSYCIVQLRVVLFFPYPRFFPMGFLWMNDTSNVLDLDANIDNENNKNTTNRISVIDEGGSGKKQNFAEMFKKPDAPRVARLNMMTSEQVLGANVAIPLAAVEEISHRFQNTLYGYFIGKRLAFPLVENYMKNAWEKFGLKRVMLTNGFFFFQFATREGMERVLENGPWLIRLVPIILNIWTPNTRLKIPFTQKKNTRLKKDTITSAPVWVKLHHVPIMAFSKISLSLITSHLGKPIMLDAYTSTMCQKSWGRNTYARALIEVSALTPLMESVVIVVPYPDGFGHSFETVNVEYEWQPPRCDSCKVENGDDGFTKVTRKNWRGKQDGKAKQIVGVRLTKPKPNYYYRPVVTPKNNNDNEASSSKHEKLKDNNVQPVSRPNVSTNEGIDLISLRNSFDTLMERDKVLDVADPQSTPTNTNPSDDDEEEV</sequence>
<evidence type="ECO:0000313" key="4">
    <source>
        <dbReference type="Proteomes" id="UP001151760"/>
    </source>
</evidence>
<feature type="region of interest" description="Disordered" evidence="1">
    <location>
        <begin position="535"/>
        <end position="574"/>
    </location>
</feature>
<feature type="domain" description="DUF4283" evidence="2">
    <location>
        <begin position="299"/>
        <end position="377"/>
    </location>
</feature>
<dbReference type="InterPro" id="IPR025558">
    <property type="entry name" value="DUF4283"/>
</dbReference>
<protein>
    <submittedName>
        <fullName evidence="3">Zinc knuckle CX2CX4HX4C containing protein</fullName>
    </submittedName>
</protein>
<feature type="compositionally biased region" description="Polar residues" evidence="1">
    <location>
        <begin position="543"/>
        <end position="552"/>
    </location>
</feature>